<dbReference type="PANTHER" id="PTHR15439:SF0">
    <property type="entry name" value="CELL DIVISION CYCLE AND APOPTOSIS REGULATOR PROTEIN 1-RELATED"/>
    <property type="match status" value="1"/>
</dbReference>
<dbReference type="GO" id="GO:0006511">
    <property type="term" value="P:ubiquitin-dependent protein catabolic process"/>
    <property type="evidence" value="ECO:0007669"/>
    <property type="project" value="TreeGrafter"/>
</dbReference>
<feature type="region of interest" description="Disordered" evidence="1">
    <location>
        <begin position="1"/>
        <end position="55"/>
    </location>
</feature>
<feature type="region of interest" description="Disordered" evidence="1">
    <location>
        <begin position="342"/>
        <end position="482"/>
    </location>
</feature>
<feature type="compositionally biased region" description="Basic residues" evidence="1">
    <location>
        <begin position="442"/>
        <end position="469"/>
    </location>
</feature>
<evidence type="ECO:0000313" key="3">
    <source>
        <dbReference type="Proteomes" id="UP000654918"/>
    </source>
</evidence>
<dbReference type="GO" id="GO:0061630">
    <property type="term" value="F:ubiquitin protein ligase activity"/>
    <property type="evidence" value="ECO:0007669"/>
    <property type="project" value="InterPro"/>
</dbReference>
<feature type="region of interest" description="Disordered" evidence="1">
    <location>
        <begin position="671"/>
        <end position="695"/>
    </location>
</feature>
<dbReference type="InterPro" id="IPR033489">
    <property type="entry name" value="RBBP6"/>
</dbReference>
<gene>
    <name evidence="2" type="ORF">CPLU01_01595</name>
</gene>
<comment type="caution">
    <text evidence="2">The sequence shown here is derived from an EMBL/GenBank/DDBJ whole genome shotgun (WGS) entry which is preliminary data.</text>
</comment>
<protein>
    <submittedName>
        <fullName evidence="2">Uncharacterized protein</fullName>
    </submittedName>
</protein>
<evidence type="ECO:0000313" key="2">
    <source>
        <dbReference type="EMBL" id="KAF6839723.1"/>
    </source>
</evidence>
<dbReference type="GO" id="GO:0016567">
    <property type="term" value="P:protein ubiquitination"/>
    <property type="evidence" value="ECO:0007669"/>
    <property type="project" value="InterPro"/>
</dbReference>
<dbReference type="GO" id="GO:0005634">
    <property type="term" value="C:nucleus"/>
    <property type="evidence" value="ECO:0007669"/>
    <property type="project" value="TreeGrafter"/>
</dbReference>
<feature type="compositionally biased region" description="Pro residues" evidence="1">
    <location>
        <begin position="14"/>
        <end position="23"/>
    </location>
</feature>
<feature type="compositionally biased region" description="Polar residues" evidence="1">
    <location>
        <begin position="424"/>
        <end position="438"/>
    </location>
</feature>
<evidence type="ECO:0000256" key="1">
    <source>
        <dbReference type="SAM" id="MobiDB-lite"/>
    </source>
</evidence>
<dbReference type="GO" id="GO:0006397">
    <property type="term" value="P:mRNA processing"/>
    <property type="evidence" value="ECO:0007669"/>
    <property type="project" value="InterPro"/>
</dbReference>
<dbReference type="PANTHER" id="PTHR15439">
    <property type="entry name" value="RETINOBLASTOMA-BINDING PROTEIN 6"/>
    <property type="match status" value="1"/>
</dbReference>
<name>A0A8H6KYW4_9PEZI</name>
<feature type="region of interest" description="Disordered" evidence="1">
    <location>
        <begin position="301"/>
        <end position="324"/>
    </location>
</feature>
<accession>A0A8H6KYW4</accession>
<feature type="compositionally biased region" description="Pro residues" evidence="1">
    <location>
        <begin position="344"/>
        <end position="369"/>
    </location>
</feature>
<dbReference type="Proteomes" id="UP000654918">
    <property type="component" value="Unassembled WGS sequence"/>
</dbReference>
<dbReference type="AlphaFoldDB" id="A0A8H6KYW4"/>
<sequence length="695" mass="80096">MSLPPGVINLTAGGPPPPPPPHPARAQVPHAKQAGPPFFQVRGPALAAKPGPFPTGPPVGKQPMMRPPATPAVAHQGVQMVTQQMPIPQQMPVPPPRDMIPPELRQTRFVEFSDLRSERMTEAEAREALSEYVVYRFEKVVDPNETDPEGYPVRPTWENVKRVEVRDLSRRDIIRSIRELNAEGRTALQKKTDLTPSQQLQIETAQDALEARNLDKRFHYTLQQISHKLRKLPKDSFQYQQYMAERESKKLIVAKGKSAGSKERKSKKNLFETVSLIVYFKREPRLEENALSMYHSKQNEVAMGQRRDMEARQQQVQLQMQEQRQQHEFALFQQDQIHQARLRPPMPPTQPQGPPAPKPGVPPGLPGPPKGGKENKANGAKAPKPMIQVVHRDHEKGKVKVYPLSSSSSRSSKYSDNSDASWSENEFTPESSVTGSSDSNRHGRRHYRSRGRSRSRSRSHSRSRSRRRDRYHDRPEEYGLNAPRRHLKYDHNQLYILDQDLPRGRLVAAPMSPAAPPMLPRTRDFVEETVMPRRITSRPEPYPLEDVDDTLTGIFGRRRSALPARVIQRDVGFRPVVPREVARMRHEDDLDNIRRLRLEDEVRFEDSRRYEEELAAEREEIEMRTRRQMEQRFRRPSLDRGGLFQRVPAETYEEEAARDYMRLRERPARSLFDNPFDSLGRGTRRNSFGPAGYRD</sequence>
<organism evidence="2 3">
    <name type="scientific">Colletotrichum plurivorum</name>
    <dbReference type="NCBI Taxonomy" id="2175906"/>
    <lineage>
        <taxon>Eukaryota</taxon>
        <taxon>Fungi</taxon>
        <taxon>Dikarya</taxon>
        <taxon>Ascomycota</taxon>
        <taxon>Pezizomycotina</taxon>
        <taxon>Sordariomycetes</taxon>
        <taxon>Hypocreomycetidae</taxon>
        <taxon>Glomerellales</taxon>
        <taxon>Glomerellaceae</taxon>
        <taxon>Colletotrichum</taxon>
        <taxon>Colletotrichum orchidearum species complex</taxon>
    </lineage>
</organism>
<dbReference type="EMBL" id="WIGO01000011">
    <property type="protein sequence ID" value="KAF6839723.1"/>
    <property type="molecule type" value="Genomic_DNA"/>
</dbReference>
<feature type="compositionally biased region" description="Low complexity" evidence="1">
    <location>
        <begin position="405"/>
        <end position="423"/>
    </location>
</feature>
<keyword evidence="3" id="KW-1185">Reference proteome</keyword>
<reference evidence="2" key="1">
    <citation type="journal article" date="2020" name="Phytopathology">
        <title>Genome Sequence Resources of Colletotrichum truncatum, C. plurivorum, C. musicola, and C. sojae: Four Species Pathogenic to Soybean (Glycine max).</title>
        <authorList>
            <person name="Rogerio F."/>
            <person name="Boufleur T.R."/>
            <person name="Ciampi-Guillardi M."/>
            <person name="Sukno S.A."/>
            <person name="Thon M.R."/>
            <person name="Massola Junior N.S."/>
            <person name="Baroncelli R."/>
        </authorList>
    </citation>
    <scope>NUCLEOTIDE SEQUENCE</scope>
    <source>
        <strain evidence="2">LFN00145</strain>
    </source>
</reference>
<feature type="compositionally biased region" description="Low complexity" evidence="1">
    <location>
        <begin position="313"/>
        <end position="323"/>
    </location>
</feature>
<proteinExistence type="predicted"/>